<feature type="domain" description="Chalcone isomerase" evidence="1">
    <location>
        <begin position="138"/>
        <end position="266"/>
    </location>
</feature>
<accession>A0A8H5AYL8</accession>
<reference evidence="2 3" key="1">
    <citation type="journal article" date="2020" name="ISME J.">
        <title>Uncovering the hidden diversity of litter-decomposition mechanisms in mushroom-forming fungi.</title>
        <authorList>
            <person name="Floudas D."/>
            <person name="Bentzer J."/>
            <person name="Ahren D."/>
            <person name="Johansson T."/>
            <person name="Persson P."/>
            <person name="Tunlid A."/>
        </authorList>
    </citation>
    <scope>NUCLEOTIDE SEQUENCE [LARGE SCALE GENOMIC DNA]</scope>
    <source>
        <strain evidence="2 3">CBS 101986</strain>
    </source>
</reference>
<evidence type="ECO:0000313" key="2">
    <source>
        <dbReference type="EMBL" id="KAF5312863.1"/>
    </source>
</evidence>
<evidence type="ECO:0000313" key="3">
    <source>
        <dbReference type="Proteomes" id="UP000567179"/>
    </source>
</evidence>
<dbReference type="Proteomes" id="UP000567179">
    <property type="component" value="Unassembled WGS sequence"/>
</dbReference>
<feature type="domain" description="Chalcone isomerase" evidence="1">
    <location>
        <begin position="97"/>
        <end position="123"/>
    </location>
</feature>
<gene>
    <name evidence="2" type="ORF">D9619_003389</name>
</gene>
<dbReference type="InterPro" id="IPR016088">
    <property type="entry name" value="Chalcone_isomerase_3-sand"/>
</dbReference>
<dbReference type="GO" id="GO:0016872">
    <property type="term" value="F:intramolecular lyase activity"/>
    <property type="evidence" value="ECO:0007669"/>
    <property type="project" value="InterPro"/>
</dbReference>
<organism evidence="2 3">
    <name type="scientific">Psilocybe cf. subviscida</name>
    <dbReference type="NCBI Taxonomy" id="2480587"/>
    <lineage>
        <taxon>Eukaryota</taxon>
        <taxon>Fungi</taxon>
        <taxon>Dikarya</taxon>
        <taxon>Basidiomycota</taxon>
        <taxon>Agaricomycotina</taxon>
        <taxon>Agaricomycetes</taxon>
        <taxon>Agaricomycetidae</taxon>
        <taxon>Agaricales</taxon>
        <taxon>Agaricineae</taxon>
        <taxon>Strophariaceae</taxon>
        <taxon>Psilocybe</taxon>
    </lineage>
</organism>
<dbReference type="Gene3D" id="3.50.70.10">
    <property type="match status" value="1"/>
</dbReference>
<dbReference type="SUPFAM" id="SSF54626">
    <property type="entry name" value="Chalcone isomerase"/>
    <property type="match status" value="1"/>
</dbReference>
<proteinExistence type="predicted"/>
<comment type="caution">
    <text evidence="2">The sequence shown here is derived from an EMBL/GenBank/DDBJ whole genome shotgun (WGS) entry which is preliminary data.</text>
</comment>
<dbReference type="InterPro" id="IPR016087">
    <property type="entry name" value="Chalcone_isomerase"/>
</dbReference>
<dbReference type="OrthoDB" id="18193at2759"/>
<dbReference type="Pfam" id="PF16035">
    <property type="entry name" value="Chalcone_2"/>
    <property type="match status" value="2"/>
</dbReference>
<evidence type="ECO:0000259" key="1">
    <source>
        <dbReference type="Pfam" id="PF16035"/>
    </source>
</evidence>
<sequence length="277" mass="30315">MSFLAIARAARAVRPAFARRFASGFAPYTPRRSYRTAAWGTAAFGAAAALVATTTQTIYCDVPVVAEVAEETVVDPATSIAFPKVMRIPATIKIPPMELVGLGVRTVSFLGVKVYSVGFYADLNNPNIKITEGMSPEEKIQEIVRNTSCVIRIVPTRNTSYTHLRDAWVRALSARIAVASKEEALSEQTAIKVSASMRLLKSLFPNSPLKKETPLDVFLSAPLPDKQRPLVFRDLGSIEDDWLTAEFVLNYFDSAASPSPALKKSVFERLADFPNKS</sequence>
<keyword evidence="3" id="KW-1185">Reference proteome</keyword>
<dbReference type="PANTHER" id="PTHR47284:SF3">
    <property type="entry name" value="FATTY-ACID-BINDING PROTEIN 2"/>
    <property type="match status" value="1"/>
</dbReference>
<protein>
    <recommendedName>
        <fullName evidence="1">Chalcone isomerase domain-containing protein</fullName>
    </recommendedName>
</protein>
<dbReference type="EMBL" id="JAACJJ010000056">
    <property type="protein sequence ID" value="KAF5312863.1"/>
    <property type="molecule type" value="Genomic_DNA"/>
</dbReference>
<dbReference type="InterPro" id="IPR036298">
    <property type="entry name" value="Chalcone_isomerase_sf"/>
</dbReference>
<dbReference type="PANTHER" id="PTHR47284">
    <property type="entry name" value="FATTY-ACID-BINDING PROTEIN 2"/>
    <property type="match status" value="1"/>
</dbReference>
<name>A0A8H5AYL8_9AGAR</name>
<dbReference type="AlphaFoldDB" id="A0A8H5AYL8"/>